<proteinExistence type="predicted"/>
<evidence type="ECO:0000259" key="1">
    <source>
        <dbReference type="PROSITE" id="PS51819"/>
    </source>
</evidence>
<name>A0A099KSD3_COLPS</name>
<dbReference type="OrthoDB" id="9800438at2"/>
<dbReference type="PANTHER" id="PTHR35006">
    <property type="entry name" value="GLYOXALASE FAMILY PROTEIN (AFU_ORTHOLOGUE AFUA_5G14830)"/>
    <property type="match status" value="1"/>
</dbReference>
<dbReference type="InterPro" id="IPR037523">
    <property type="entry name" value="VOC_core"/>
</dbReference>
<dbReference type="CDD" id="cd07262">
    <property type="entry name" value="VOC_like"/>
    <property type="match status" value="1"/>
</dbReference>
<dbReference type="EMBL" id="JQEC01000029">
    <property type="protein sequence ID" value="KGJ92792.1"/>
    <property type="molecule type" value="Genomic_DNA"/>
</dbReference>
<comment type="caution">
    <text evidence="2">The sequence shown here is derived from an EMBL/GenBank/DDBJ whole genome shotgun (WGS) entry which is preliminary data.</text>
</comment>
<dbReference type="Proteomes" id="UP000029868">
    <property type="component" value="Unassembled WGS sequence"/>
</dbReference>
<dbReference type="SUPFAM" id="SSF54593">
    <property type="entry name" value="Glyoxalase/Bleomycin resistance protein/Dihydroxybiphenyl dioxygenase"/>
    <property type="match status" value="1"/>
</dbReference>
<feature type="domain" description="VOC" evidence="1">
    <location>
        <begin position="1"/>
        <end position="123"/>
    </location>
</feature>
<dbReference type="Pfam" id="PF00903">
    <property type="entry name" value="Glyoxalase"/>
    <property type="match status" value="1"/>
</dbReference>
<organism evidence="2 3">
    <name type="scientific">Colwellia psychrerythraea</name>
    <name type="common">Vibrio psychroerythus</name>
    <dbReference type="NCBI Taxonomy" id="28229"/>
    <lineage>
        <taxon>Bacteria</taxon>
        <taxon>Pseudomonadati</taxon>
        <taxon>Pseudomonadota</taxon>
        <taxon>Gammaproteobacteria</taxon>
        <taxon>Alteromonadales</taxon>
        <taxon>Colwelliaceae</taxon>
        <taxon>Colwellia</taxon>
    </lineage>
</organism>
<dbReference type="RefSeq" id="WP_033082375.1">
    <property type="nucleotide sequence ID" value="NZ_JQEC01000029.1"/>
</dbReference>
<dbReference type="PROSITE" id="PS51819">
    <property type="entry name" value="VOC"/>
    <property type="match status" value="1"/>
</dbReference>
<reference evidence="2 3" key="1">
    <citation type="submission" date="2014-08" db="EMBL/GenBank/DDBJ databases">
        <title>Genomic and Phenotypic Diversity of Colwellia psychrerythraea strains from Disparate Marine Basins.</title>
        <authorList>
            <person name="Techtmann S.M."/>
            <person name="Stelling S.C."/>
            <person name="Utturkar S.M."/>
            <person name="Alshibli N."/>
            <person name="Harris A."/>
            <person name="Brown S.D."/>
            <person name="Hazen T.C."/>
        </authorList>
    </citation>
    <scope>NUCLEOTIDE SEQUENCE [LARGE SCALE GENOMIC DNA]</scope>
    <source>
        <strain evidence="2 3">GAB14E</strain>
    </source>
</reference>
<evidence type="ECO:0000313" key="3">
    <source>
        <dbReference type="Proteomes" id="UP000029868"/>
    </source>
</evidence>
<dbReference type="Gene3D" id="3.10.180.10">
    <property type="entry name" value="2,3-Dihydroxybiphenyl 1,2-Dioxygenase, domain 1"/>
    <property type="match status" value="1"/>
</dbReference>
<dbReference type="AlphaFoldDB" id="A0A099KSD3"/>
<dbReference type="PATRIC" id="fig|28229.3.peg.2332"/>
<gene>
    <name evidence="2" type="ORF">GAB14E_2708</name>
</gene>
<sequence>MIGYITLGTNDFEKAVSFYDELFGSIGAGRFLESEQFVAWSTGMEHAGFSITKPFNGEPATVGNGTMIAIMLDSNEQVKTFYNKALSLGATCEGGPGPRNEMAGFYAAYFRDLDGNKLNAFHLEMPES</sequence>
<dbReference type="InterPro" id="IPR029068">
    <property type="entry name" value="Glyas_Bleomycin-R_OHBP_Dase"/>
</dbReference>
<accession>A0A099KSD3</accession>
<protein>
    <submittedName>
        <fullName evidence="2">Glyoxalase-like domain containing protein</fullName>
    </submittedName>
</protein>
<dbReference type="InterPro" id="IPR004360">
    <property type="entry name" value="Glyas_Fos-R_dOase_dom"/>
</dbReference>
<dbReference type="PANTHER" id="PTHR35006:SF1">
    <property type="entry name" value="BLL2941 PROTEIN"/>
    <property type="match status" value="1"/>
</dbReference>
<evidence type="ECO:0000313" key="2">
    <source>
        <dbReference type="EMBL" id="KGJ92792.1"/>
    </source>
</evidence>